<accession>A0ABT4RBS9</accession>
<dbReference type="Proteomes" id="UP001147700">
    <property type="component" value="Unassembled WGS sequence"/>
</dbReference>
<dbReference type="Pfam" id="PF01243">
    <property type="entry name" value="PNPOx_N"/>
    <property type="match status" value="1"/>
</dbReference>
<evidence type="ECO:0000313" key="3">
    <source>
        <dbReference type="EMBL" id="MDA0135994.1"/>
    </source>
</evidence>
<protein>
    <submittedName>
        <fullName evidence="3">PPOX class F420-dependent oxidoreductase</fullName>
    </submittedName>
</protein>
<organism evidence="3 4">
    <name type="scientific">Solirubrobacter deserti</name>
    <dbReference type="NCBI Taxonomy" id="2282478"/>
    <lineage>
        <taxon>Bacteria</taxon>
        <taxon>Bacillati</taxon>
        <taxon>Actinomycetota</taxon>
        <taxon>Thermoleophilia</taxon>
        <taxon>Solirubrobacterales</taxon>
        <taxon>Solirubrobacteraceae</taxon>
        <taxon>Solirubrobacter</taxon>
    </lineage>
</organism>
<dbReference type="InterPro" id="IPR052019">
    <property type="entry name" value="F420H2_bilvrd_red/Heme_oxyg"/>
</dbReference>
<keyword evidence="4" id="KW-1185">Reference proteome</keyword>
<dbReference type="PANTHER" id="PTHR35176">
    <property type="entry name" value="HEME OXYGENASE HI_0854-RELATED"/>
    <property type="match status" value="1"/>
</dbReference>
<keyword evidence="1" id="KW-0560">Oxidoreductase</keyword>
<reference evidence="3" key="1">
    <citation type="submission" date="2022-10" db="EMBL/GenBank/DDBJ databases">
        <title>The WGS of Solirubrobacter sp. CPCC 204708.</title>
        <authorList>
            <person name="Jiang Z."/>
        </authorList>
    </citation>
    <scope>NUCLEOTIDE SEQUENCE</scope>
    <source>
        <strain evidence="3">CPCC 204708</strain>
    </source>
</reference>
<dbReference type="SUPFAM" id="SSF50475">
    <property type="entry name" value="FMN-binding split barrel"/>
    <property type="match status" value="1"/>
</dbReference>
<sequence length="127" mass="14283">MLDDDVRALLDGANIAHLATLMADGSPHSAPLWVGVEGEQLAIFTGPRTVKARNLDRDPRVALSITDAEQPLRGALIRGRVHDRLEGDQVWPIIDRMSQTYQGTPYPREEEFVVYLITPERVKYQAY</sequence>
<comment type="caution">
    <text evidence="3">The sequence shown here is derived from an EMBL/GenBank/DDBJ whole genome shotgun (WGS) entry which is preliminary data.</text>
</comment>
<gene>
    <name evidence="3" type="ORF">OJ962_00680</name>
</gene>
<name>A0ABT4RBS9_9ACTN</name>
<dbReference type="RefSeq" id="WP_202954718.1">
    <property type="nucleotide sequence ID" value="NZ_JAPCID010000001.1"/>
</dbReference>
<feature type="domain" description="Pyridoxamine 5'-phosphate oxidase N-terminal" evidence="2">
    <location>
        <begin position="2"/>
        <end position="125"/>
    </location>
</feature>
<dbReference type="InterPro" id="IPR019920">
    <property type="entry name" value="F420-binding_dom_put"/>
</dbReference>
<dbReference type="InterPro" id="IPR011576">
    <property type="entry name" value="Pyridox_Oxase_N"/>
</dbReference>
<dbReference type="EMBL" id="JAPCID010000001">
    <property type="protein sequence ID" value="MDA0135994.1"/>
    <property type="molecule type" value="Genomic_DNA"/>
</dbReference>
<evidence type="ECO:0000256" key="1">
    <source>
        <dbReference type="ARBA" id="ARBA00023002"/>
    </source>
</evidence>
<evidence type="ECO:0000259" key="2">
    <source>
        <dbReference type="Pfam" id="PF01243"/>
    </source>
</evidence>
<dbReference type="NCBIfam" id="TIGR03618">
    <property type="entry name" value="Rv1155_F420"/>
    <property type="match status" value="1"/>
</dbReference>
<evidence type="ECO:0000313" key="4">
    <source>
        <dbReference type="Proteomes" id="UP001147700"/>
    </source>
</evidence>
<dbReference type="InterPro" id="IPR012349">
    <property type="entry name" value="Split_barrel_FMN-bd"/>
</dbReference>
<dbReference type="Gene3D" id="2.30.110.10">
    <property type="entry name" value="Electron Transport, Fmn-binding Protein, Chain A"/>
    <property type="match status" value="1"/>
</dbReference>
<proteinExistence type="predicted"/>
<dbReference type="PANTHER" id="PTHR35176:SF6">
    <property type="entry name" value="HEME OXYGENASE HI_0854-RELATED"/>
    <property type="match status" value="1"/>
</dbReference>